<dbReference type="Proteomes" id="UP000214720">
    <property type="component" value="Unassembled WGS sequence"/>
</dbReference>
<keyword evidence="1" id="KW-0378">Hydrolase</keyword>
<dbReference type="SUPFAM" id="SSF53474">
    <property type="entry name" value="alpha/beta-Hydrolases"/>
    <property type="match status" value="1"/>
</dbReference>
<evidence type="ECO:0000259" key="2">
    <source>
        <dbReference type="Pfam" id="PF07859"/>
    </source>
</evidence>
<reference evidence="4" key="1">
    <citation type="submission" date="2017-01" db="EMBL/GenBank/DDBJ databases">
        <title>Genome Analysis of Deinococcus marmoris KOPRI26562.</title>
        <authorList>
            <person name="Kim J.H."/>
            <person name="Oh H.-M."/>
        </authorList>
    </citation>
    <scope>NUCLEOTIDE SEQUENCE [LARGE SCALE GENOMIC DNA]</scope>
    <source>
        <strain evidence="4">PAMC 26633</strain>
    </source>
</reference>
<comment type="caution">
    <text evidence="3">The sequence shown here is derived from an EMBL/GenBank/DDBJ whole genome shotgun (WGS) entry which is preliminary data.</text>
</comment>
<organism evidence="3 4">
    <name type="scientific">Caballeronia sordidicola</name>
    <name type="common">Burkholderia sordidicola</name>
    <dbReference type="NCBI Taxonomy" id="196367"/>
    <lineage>
        <taxon>Bacteria</taxon>
        <taxon>Pseudomonadati</taxon>
        <taxon>Pseudomonadota</taxon>
        <taxon>Betaproteobacteria</taxon>
        <taxon>Burkholderiales</taxon>
        <taxon>Burkholderiaceae</taxon>
        <taxon>Caballeronia</taxon>
    </lineage>
</organism>
<dbReference type="RefSeq" id="WP_089162740.1">
    <property type="nucleotide sequence ID" value="NZ_MTHB01000159.1"/>
</dbReference>
<evidence type="ECO:0000313" key="3">
    <source>
        <dbReference type="EMBL" id="OXC75821.1"/>
    </source>
</evidence>
<dbReference type="PANTHER" id="PTHR48081">
    <property type="entry name" value="AB HYDROLASE SUPERFAMILY PROTEIN C4A8.06C"/>
    <property type="match status" value="1"/>
</dbReference>
<dbReference type="Pfam" id="PF07859">
    <property type="entry name" value="Abhydrolase_3"/>
    <property type="match status" value="1"/>
</dbReference>
<feature type="domain" description="Alpha/beta hydrolase fold-3" evidence="2">
    <location>
        <begin position="105"/>
        <end position="305"/>
    </location>
</feature>
<dbReference type="GO" id="GO:0016787">
    <property type="term" value="F:hydrolase activity"/>
    <property type="evidence" value="ECO:0007669"/>
    <property type="project" value="UniProtKB-KW"/>
</dbReference>
<evidence type="ECO:0000313" key="4">
    <source>
        <dbReference type="Proteomes" id="UP000214720"/>
    </source>
</evidence>
<dbReference type="EMBL" id="MTHB01000159">
    <property type="protein sequence ID" value="OXC75821.1"/>
    <property type="molecule type" value="Genomic_DNA"/>
</dbReference>
<protein>
    <submittedName>
        <fullName evidence="3">Esterase/lipase</fullName>
    </submittedName>
</protein>
<gene>
    <name evidence="3" type="ORF">BSU04_24205</name>
</gene>
<dbReference type="PANTHER" id="PTHR48081:SF8">
    <property type="entry name" value="ALPHA_BETA HYDROLASE FOLD-3 DOMAIN-CONTAINING PROTEIN-RELATED"/>
    <property type="match status" value="1"/>
</dbReference>
<proteinExistence type="predicted"/>
<sequence length="337" mass="36328">MSEIEHGKDTTPLQFVLPSTVSAQWKEAFGRMVAEVMKIGGLQTQPITDNPDEWAAANARSNGFAEALAAPVLARLGTRTVDHNMGGVPVMEYIPAVQHRERARVFYTHGGGYTGGSASANAVAPAVIANLLGEPVLSIDYTLTPRGRYDTVTDEVVAVFDALTNDGTPAEQTVLFGDSAGGGLAVASTLKLRDQGKPMPAALALWSPFVDLRCEGDTIRTLLHADFFDPEKLACNMNMYAGPDHLMHPYASPIHGDFGKGFPPTLIQAGTREILLSDSVRLYQALDVAGRVVKLDIYEGMPHVHQSWPTGTQTPEAMLACSKTAQFLQHWLERSTA</sequence>
<dbReference type="InterPro" id="IPR013094">
    <property type="entry name" value="AB_hydrolase_3"/>
</dbReference>
<dbReference type="InterPro" id="IPR050300">
    <property type="entry name" value="GDXG_lipolytic_enzyme"/>
</dbReference>
<dbReference type="AlphaFoldDB" id="A0A226WXA7"/>
<dbReference type="InterPro" id="IPR029058">
    <property type="entry name" value="AB_hydrolase_fold"/>
</dbReference>
<evidence type="ECO:0000256" key="1">
    <source>
        <dbReference type="ARBA" id="ARBA00022801"/>
    </source>
</evidence>
<name>A0A226WXA7_CABSO</name>
<dbReference type="Gene3D" id="3.40.50.1820">
    <property type="entry name" value="alpha/beta hydrolase"/>
    <property type="match status" value="1"/>
</dbReference>
<accession>A0A226WXA7</accession>
<dbReference type="OrthoDB" id="9794445at2"/>